<keyword evidence="6" id="KW-0067">ATP-binding</keyword>
<dbReference type="InterPro" id="IPR010929">
    <property type="entry name" value="PDR_CDR_ABC"/>
</dbReference>
<keyword evidence="8 10" id="KW-0472">Membrane</keyword>
<evidence type="ECO:0000256" key="4">
    <source>
        <dbReference type="ARBA" id="ARBA00022692"/>
    </source>
</evidence>
<feature type="transmembrane region" description="Helical" evidence="10">
    <location>
        <begin position="1125"/>
        <end position="1146"/>
    </location>
</feature>
<dbReference type="PROSITE" id="PS00211">
    <property type="entry name" value="ABC_TRANSPORTER_1"/>
    <property type="match status" value="1"/>
</dbReference>
<dbReference type="InterPro" id="IPR003593">
    <property type="entry name" value="AAA+_ATPase"/>
</dbReference>
<dbReference type="PROSITE" id="PS50893">
    <property type="entry name" value="ABC_TRANSPORTER_2"/>
    <property type="match status" value="2"/>
</dbReference>
<evidence type="ECO:0000256" key="2">
    <source>
        <dbReference type="ARBA" id="ARBA00006012"/>
    </source>
</evidence>
<dbReference type="Pfam" id="PF00005">
    <property type="entry name" value="ABC_tran"/>
    <property type="match status" value="2"/>
</dbReference>
<evidence type="ECO:0000256" key="7">
    <source>
        <dbReference type="ARBA" id="ARBA00022989"/>
    </source>
</evidence>
<reference evidence="12" key="1">
    <citation type="submission" date="2022-07" db="EMBL/GenBank/DDBJ databases">
        <title>Fungi with potential for degradation of polypropylene.</title>
        <authorList>
            <person name="Gostincar C."/>
        </authorList>
    </citation>
    <scope>NUCLEOTIDE SEQUENCE</scope>
    <source>
        <strain evidence="12">EXF-13308</strain>
    </source>
</reference>
<dbReference type="GO" id="GO:0016020">
    <property type="term" value="C:membrane"/>
    <property type="evidence" value="ECO:0007669"/>
    <property type="project" value="UniProtKB-SubCell"/>
</dbReference>
<comment type="subcellular location">
    <subcellularLocation>
        <location evidence="1">Membrane</location>
        <topology evidence="1">Multi-pass membrane protein</topology>
    </subcellularLocation>
</comment>
<dbReference type="GO" id="GO:0140359">
    <property type="term" value="F:ABC-type transporter activity"/>
    <property type="evidence" value="ECO:0007669"/>
    <property type="project" value="InterPro"/>
</dbReference>
<dbReference type="CDD" id="cd03232">
    <property type="entry name" value="ABCG_PDR_domain2"/>
    <property type="match status" value="1"/>
</dbReference>
<feature type="transmembrane region" description="Helical" evidence="10">
    <location>
        <begin position="557"/>
        <end position="578"/>
    </location>
</feature>
<feature type="transmembrane region" description="Helical" evidence="10">
    <location>
        <begin position="1101"/>
        <end position="1119"/>
    </location>
</feature>
<comment type="similarity">
    <text evidence="2">Belongs to the ABC transporter superfamily. ABCG family. PDR (TC 3.A.1.205) subfamily.</text>
</comment>
<feature type="compositionally biased region" description="Basic and acidic residues" evidence="9">
    <location>
        <begin position="37"/>
        <end position="50"/>
    </location>
</feature>
<evidence type="ECO:0000259" key="11">
    <source>
        <dbReference type="PROSITE" id="PS50893"/>
    </source>
</evidence>
<keyword evidence="4 10" id="KW-0812">Transmembrane</keyword>
<dbReference type="GO" id="GO:0016887">
    <property type="term" value="F:ATP hydrolysis activity"/>
    <property type="evidence" value="ECO:0007669"/>
    <property type="project" value="InterPro"/>
</dbReference>
<dbReference type="Proteomes" id="UP001174694">
    <property type="component" value="Unassembled WGS sequence"/>
</dbReference>
<feature type="domain" description="ABC transporter" evidence="11">
    <location>
        <begin position="86"/>
        <end position="336"/>
    </location>
</feature>
<evidence type="ECO:0000256" key="6">
    <source>
        <dbReference type="ARBA" id="ARBA00022840"/>
    </source>
</evidence>
<keyword evidence="5" id="KW-0547">Nucleotide-binding</keyword>
<feature type="transmembrane region" description="Helical" evidence="10">
    <location>
        <begin position="1211"/>
        <end position="1233"/>
    </location>
</feature>
<dbReference type="CDD" id="cd03233">
    <property type="entry name" value="ABCG_PDR_domain1"/>
    <property type="match status" value="1"/>
</dbReference>
<dbReference type="InterPro" id="IPR034003">
    <property type="entry name" value="ABCG_PDR_2"/>
</dbReference>
<evidence type="ECO:0000313" key="13">
    <source>
        <dbReference type="Proteomes" id="UP001174694"/>
    </source>
</evidence>
<name>A0AA38RY81_9PEZI</name>
<feature type="transmembrane region" description="Helical" evidence="10">
    <location>
        <begin position="693"/>
        <end position="715"/>
    </location>
</feature>
<dbReference type="Pfam" id="PF01061">
    <property type="entry name" value="ABC2_membrane"/>
    <property type="match status" value="2"/>
</dbReference>
<dbReference type="PANTHER" id="PTHR19241">
    <property type="entry name" value="ATP-BINDING CASSETTE TRANSPORTER"/>
    <property type="match status" value="1"/>
</dbReference>
<keyword evidence="3" id="KW-0813">Transport</keyword>
<feature type="region of interest" description="Disordered" evidence="9">
    <location>
        <begin position="26"/>
        <end position="50"/>
    </location>
</feature>
<evidence type="ECO:0000256" key="5">
    <source>
        <dbReference type="ARBA" id="ARBA00022741"/>
    </source>
</evidence>
<gene>
    <name evidence="12" type="ORF">NKR23_g3639</name>
</gene>
<evidence type="ECO:0000256" key="1">
    <source>
        <dbReference type="ARBA" id="ARBA00004141"/>
    </source>
</evidence>
<feature type="transmembrane region" description="Helical" evidence="10">
    <location>
        <begin position="590"/>
        <end position="607"/>
    </location>
</feature>
<keyword evidence="13" id="KW-1185">Reference proteome</keyword>
<dbReference type="InterPro" id="IPR027417">
    <property type="entry name" value="P-loop_NTPase"/>
</dbReference>
<comment type="caution">
    <text evidence="12">The sequence shown here is derived from an EMBL/GenBank/DDBJ whole genome shotgun (WGS) entry which is preliminary data.</text>
</comment>
<proteinExistence type="inferred from homology"/>
<dbReference type="SMART" id="SM00382">
    <property type="entry name" value="AAA"/>
    <property type="match status" value="2"/>
</dbReference>
<feature type="transmembrane region" description="Helical" evidence="10">
    <location>
        <begin position="514"/>
        <end position="545"/>
    </location>
</feature>
<feature type="domain" description="ABC transporter" evidence="11">
    <location>
        <begin position="769"/>
        <end position="1008"/>
    </location>
</feature>
<dbReference type="InterPro" id="IPR043926">
    <property type="entry name" value="ABCG_dom"/>
</dbReference>
<feature type="transmembrane region" description="Helical" evidence="10">
    <location>
        <begin position="446"/>
        <end position="468"/>
    </location>
</feature>
<feature type="transmembrane region" description="Helical" evidence="10">
    <location>
        <begin position="1245"/>
        <end position="1264"/>
    </location>
</feature>
<evidence type="ECO:0000256" key="9">
    <source>
        <dbReference type="SAM" id="MobiDB-lite"/>
    </source>
</evidence>
<dbReference type="Pfam" id="PF19055">
    <property type="entry name" value="ABC2_membrane_7"/>
    <property type="match status" value="1"/>
</dbReference>
<dbReference type="GO" id="GO:0005524">
    <property type="term" value="F:ATP binding"/>
    <property type="evidence" value="ECO:0007669"/>
    <property type="project" value="UniProtKB-KW"/>
</dbReference>
<dbReference type="InterPro" id="IPR034001">
    <property type="entry name" value="ABCG_PDR_1"/>
</dbReference>
<feature type="transmembrane region" description="Helical" evidence="10">
    <location>
        <begin position="1365"/>
        <end position="1384"/>
    </location>
</feature>
<protein>
    <submittedName>
        <fullName evidence="12">Brefeldin A resistance protein</fullName>
    </submittedName>
</protein>
<dbReference type="EMBL" id="JANBVO010000008">
    <property type="protein sequence ID" value="KAJ9150232.1"/>
    <property type="molecule type" value="Genomic_DNA"/>
</dbReference>
<dbReference type="Pfam" id="PF06422">
    <property type="entry name" value="PDR_CDR"/>
    <property type="match status" value="1"/>
</dbReference>
<dbReference type="SUPFAM" id="SSF52540">
    <property type="entry name" value="P-loop containing nucleoside triphosphate hydrolases"/>
    <property type="match status" value="2"/>
</dbReference>
<keyword evidence="7 10" id="KW-1133">Transmembrane helix</keyword>
<dbReference type="FunFam" id="3.40.50.300:FF:000054">
    <property type="entry name" value="ABC multidrug transporter atrF"/>
    <property type="match status" value="1"/>
</dbReference>
<sequence length="1395" mass="155972">MAAAAEDASHKDTELSWNAAAADGNGMFDASASETDVEGHRVHPDEERGKDAVQKRLTLTFQGVTVRVTAPGEALGETLLSRVDPRQLSDWVHRVNHPKRAILHEISGQVRPGEMLLVLGRPGAGCTSLLRVLSNHREAFDEVHGDVHYGNMDHKQARRYRQQIALNTEDDIHFPTLTVNQTMKFALRNKVPREREEHLKKPHHFVQHAKGNILDALGIGHTVKTKVGNEFIRGVSGGERKRVSLAEMMAGQSPMQFWDQPTRGLDSKTALEFAETLRAEADRNGKTIVATMYQAGNGIYDNFDKVLVLADGCVIYYGPRSSARQYFESLGFVCPKGANIADFLTSVTVATERIIAPGSEEKVPNTPEEFEKVYQASSVCRAMREAQAPVERLGTEVDDLAIAVQREKKRRPLKGKRSVYTVGLRDQIMNCTVRQFQIMMGDRLSLGVKVFSSTVQALVCGSLFYNLPDTSESIFLRPGVLFFAILYFLMESMSETTASFMGRPILVRHKRFGFYRPAAFCIANAITDIPVVMLQVTIFSLIIYFMSSLQMDAGKFFTYWIVVNASTLTFVQLFRMVGALCGHFGTASQMTGLLSTVFFVYGGYLIPFEKMHPWFRWIFYLNPGAYAFESLMANEFSGLKLDCVAPQYVPYGGRYDDESSAYRGCTVLGSDSTGMIDGHAYITQQFSYATGHIWRGFGVLIGFWVTFIIVTALGFELRNSHGGSSVLLYKRGLRGKKPEKDVEAAAEEKATPHAAPASQPVKQSTFCWHDLDYFVKYQGHQKQLLDKVFGFVQPGNLVALMGCSGAGKTTLLDVLAQRKDFGEIYGSILIDGKPQGISFQRMTGYCEQMDVHEGTSTVKEALVFSALLRQPREVPEAEKLAYVDHIIDLLELRDICDALIGVPGAGLTIEQRKRVTLGVELVAKPTLLFLDEPTSGLDGQSAYNIVRFLRRLVDGGQAVLCTIHQPSAVLFEAFDSLLLLAKGGRMAYFGETGKDSEQVLGYFARNGAPCPEDTNPADHIVEVIQGNSDVKIDWVDIWSRSTERQQALDKLMALNQQGLASSGGEEDTAEYASPKWFQFKLVLHRLMIQLWRSPDYVWNKINLHIFAALFSGFTFWMIGDGSFDLQLRVFAIFNFIFVAPGCINQMQPFFLHNRDLFETREKKSKTYHWLAFIGAQAVSEIPYLIICATLYFCCWYFTAGFPVDANISGHIYLQMIFYEFLYTSMGQAIAAYAPNEYFAAISNPLLIGCGLISFCGVVVPYTAMQPFWKYWLYYLDPFNYLVGGLFGTVVWDVKVKCKSHEFTSFDPPTGQTCGEYMADFLATNAGYIDNGNATSGCLYCPYETGADYAKTFNLNEKYYAWRDTGITALFCISSYALVILMMKLRSKKTKSARSE</sequence>
<dbReference type="InterPro" id="IPR017871">
    <property type="entry name" value="ABC_transporter-like_CS"/>
</dbReference>
<dbReference type="Gene3D" id="3.40.50.300">
    <property type="entry name" value="P-loop containing nucleotide triphosphate hydrolases"/>
    <property type="match status" value="2"/>
</dbReference>
<evidence type="ECO:0000256" key="8">
    <source>
        <dbReference type="ARBA" id="ARBA00023136"/>
    </source>
</evidence>
<evidence type="ECO:0000313" key="12">
    <source>
        <dbReference type="EMBL" id="KAJ9150232.1"/>
    </source>
</evidence>
<evidence type="ECO:0000256" key="10">
    <source>
        <dbReference type="SAM" id="Phobius"/>
    </source>
</evidence>
<dbReference type="InterPro" id="IPR013525">
    <property type="entry name" value="ABC2_TM"/>
</dbReference>
<evidence type="ECO:0000256" key="3">
    <source>
        <dbReference type="ARBA" id="ARBA00022448"/>
    </source>
</evidence>
<dbReference type="InterPro" id="IPR003439">
    <property type="entry name" value="ABC_transporter-like_ATP-bd"/>
</dbReference>
<organism evidence="12 13">
    <name type="scientific">Pleurostoma richardsiae</name>
    <dbReference type="NCBI Taxonomy" id="41990"/>
    <lineage>
        <taxon>Eukaryota</taxon>
        <taxon>Fungi</taxon>
        <taxon>Dikarya</taxon>
        <taxon>Ascomycota</taxon>
        <taxon>Pezizomycotina</taxon>
        <taxon>Sordariomycetes</taxon>
        <taxon>Sordariomycetidae</taxon>
        <taxon>Calosphaeriales</taxon>
        <taxon>Pleurostomataceae</taxon>
        <taxon>Pleurostoma</taxon>
    </lineage>
</organism>
<accession>A0AA38RY81</accession>
<feature type="transmembrane region" description="Helical" evidence="10">
    <location>
        <begin position="1167"/>
        <end position="1199"/>
    </location>
</feature>
<feature type="transmembrane region" description="Helical" evidence="10">
    <location>
        <begin position="474"/>
        <end position="493"/>
    </location>
</feature>